<dbReference type="EMBL" id="BMYJ01000001">
    <property type="protein sequence ID" value="GHC46939.1"/>
    <property type="molecule type" value="Genomic_DNA"/>
</dbReference>
<evidence type="ECO:0008006" key="4">
    <source>
        <dbReference type="Google" id="ProtNLM"/>
    </source>
</evidence>
<dbReference type="RefSeq" id="WP_189410094.1">
    <property type="nucleotide sequence ID" value="NZ_BMYJ01000001.1"/>
</dbReference>
<protein>
    <recommendedName>
        <fullName evidence="4">Glycerophosphoryl diester phosphodiesterase membrane domain-containing protein</fullName>
    </recommendedName>
</protein>
<dbReference type="AlphaFoldDB" id="A0A918TL85"/>
<gene>
    <name evidence="2" type="ORF">GCM10007315_05920</name>
</gene>
<organism evidence="2 3">
    <name type="scientific">Neogemmobacter tilapiae</name>
    <dbReference type="NCBI Taxonomy" id="875041"/>
    <lineage>
        <taxon>Bacteria</taxon>
        <taxon>Pseudomonadati</taxon>
        <taxon>Pseudomonadota</taxon>
        <taxon>Alphaproteobacteria</taxon>
        <taxon>Rhodobacterales</taxon>
        <taxon>Paracoccaceae</taxon>
        <taxon>Neogemmobacter</taxon>
    </lineage>
</organism>
<feature type="transmembrane region" description="Helical" evidence="1">
    <location>
        <begin position="211"/>
        <end position="238"/>
    </location>
</feature>
<proteinExistence type="predicted"/>
<evidence type="ECO:0000313" key="3">
    <source>
        <dbReference type="Proteomes" id="UP000638981"/>
    </source>
</evidence>
<feature type="transmembrane region" description="Helical" evidence="1">
    <location>
        <begin position="136"/>
        <end position="158"/>
    </location>
</feature>
<feature type="transmembrane region" description="Helical" evidence="1">
    <location>
        <begin position="108"/>
        <end position="130"/>
    </location>
</feature>
<sequence>MTDSTTFQAPQPLGVGSIISESFSILGRNILSVVVLALGPTLLGLVISGLLVGWGVTLGAGSVSPGDISIPMVILSAVIQIALAGVTTGLLIQLAYDAKLGKPVTPMAYIAPALAVIVPLTVLSFVAGLAAGIATLALIIPGLWVYAVFSVMPAAVIIEKVGFGGLGRSVELTREYRWPIVGAVILMGICNFVIQLVAGFVIGLIAGSTGIVGALIVMGLLSAVTYGLGSILVALIYARLREIKEGTSVRDIAAVFD</sequence>
<evidence type="ECO:0000313" key="2">
    <source>
        <dbReference type="EMBL" id="GHC46939.1"/>
    </source>
</evidence>
<comment type="caution">
    <text evidence="2">The sequence shown here is derived from an EMBL/GenBank/DDBJ whole genome shotgun (WGS) entry which is preliminary data.</text>
</comment>
<reference evidence="2" key="2">
    <citation type="submission" date="2020-09" db="EMBL/GenBank/DDBJ databases">
        <authorList>
            <person name="Sun Q."/>
            <person name="Kim S."/>
        </authorList>
    </citation>
    <scope>NUCLEOTIDE SEQUENCE</scope>
    <source>
        <strain evidence="2">KCTC 23310</strain>
    </source>
</reference>
<feature type="transmembrane region" description="Helical" evidence="1">
    <location>
        <begin position="30"/>
        <end position="56"/>
    </location>
</feature>
<keyword evidence="3" id="KW-1185">Reference proteome</keyword>
<feature type="transmembrane region" description="Helical" evidence="1">
    <location>
        <begin position="178"/>
        <end position="205"/>
    </location>
</feature>
<keyword evidence="1" id="KW-1133">Transmembrane helix</keyword>
<keyword evidence="1" id="KW-0472">Membrane</keyword>
<name>A0A918TL85_9RHOB</name>
<keyword evidence="1" id="KW-0812">Transmembrane</keyword>
<accession>A0A918TL85</accession>
<evidence type="ECO:0000256" key="1">
    <source>
        <dbReference type="SAM" id="Phobius"/>
    </source>
</evidence>
<reference evidence="2" key="1">
    <citation type="journal article" date="2014" name="Int. J. Syst. Evol. Microbiol.">
        <title>Complete genome sequence of Corynebacterium casei LMG S-19264T (=DSM 44701T), isolated from a smear-ripened cheese.</title>
        <authorList>
            <consortium name="US DOE Joint Genome Institute (JGI-PGF)"/>
            <person name="Walter F."/>
            <person name="Albersmeier A."/>
            <person name="Kalinowski J."/>
            <person name="Ruckert C."/>
        </authorList>
    </citation>
    <scope>NUCLEOTIDE SEQUENCE</scope>
    <source>
        <strain evidence="2">KCTC 23310</strain>
    </source>
</reference>
<feature type="transmembrane region" description="Helical" evidence="1">
    <location>
        <begin position="68"/>
        <end position="96"/>
    </location>
</feature>
<dbReference type="Proteomes" id="UP000638981">
    <property type="component" value="Unassembled WGS sequence"/>
</dbReference>